<feature type="domain" description="Sulfatase N-terminal" evidence="6">
    <location>
        <begin position="35"/>
        <end position="437"/>
    </location>
</feature>
<name>T0HBI5_9SPHN</name>
<dbReference type="PROSITE" id="PS00149">
    <property type="entry name" value="SULFATASE_2"/>
    <property type="match status" value="1"/>
</dbReference>
<dbReference type="SUPFAM" id="SSF53649">
    <property type="entry name" value="Alkaline phosphatase-like"/>
    <property type="match status" value="1"/>
</dbReference>
<evidence type="ECO:0000313" key="7">
    <source>
        <dbReference type="EMBL" id="EQA96729.1"/>
    </source>
</evidence>
<dbReference type="InterPro" id="IPR050738">
    <property type="entry name" value="Sulfatase"/>
</dbReference>
<comment type="similarity">
    <text evidence="1">Belongs to the sulfatase family.</text>
</comment>
<evidence type="ECO:0000256" key="2">
    <source>
        <dbReference type="ARBA" id="ARBA00022723"/>
    </source>
</evidence>
<dbReference type="Gene3D" id="3.30.1120.10">
    <property type="match status" value="1"/>
</dbReference>
<dbReference type="eggNOG" id="COG3119">
    <property type="taxonomic scope" value="Bacteria"/>
</dbReference>
<evidence type="ECO:0000256" key="5">
    <source>
        <dbReference type="SAM" id="SignalP"/>
    </source>
</evidence>
<reference evidence="7 8" key="1">
    <citation type="journal article" date="2013" name="Genome Announc.">
        <title>Draft Genome Sequence of a Hexachlorocyclohexane-Degrading Bacterium, Sphingobium baderi Strain LL03T.</title>
        <authorList>
            <person name="Kaur J."/>
            <person name="Verma H."/>
            <person name="Tripathi C."/>
            <person name="Khurana J.P."/>
            <person name="Lal R."/>
        </authorList>
    </citation>
    <scope>NUCLEOTIDE SEQUENCE [LARGE SCALE GENOMIC DNA]</scope>
    <source>
        <strain evidence="7 8">LL03</strain>
    </source>
</reference>
<dbReference type="AlphaFoldDB" id="T0HBI5"/>
<accession>T0HBI5</accession>
<dbReference type="PANTHER" id="PTHR42693:SF33">
    <property type="entry name" value="ARYLSULFATASE"/>
    <property type="match status" value="1"/>
</dbReference>
<dbReference type="PROSITE" id="PS00523">
    <property type="entry name" value="SULFATASE_1"/>
    <property type="match status" value="1"/>
</dbReference>
<keyword evidence="3" id="KW-0378">Hydrolase</keyword>
<sequence>MLFGKTRFVAGLAMAVALNTQAAAAPPVFKSAEKPNILVIVTDDMAYSDIGAFGGEIDTPNLDALAKGGARFTNFQVSPTCSPTRSMILTGNDNHHAGVGNMAELLTPEQRGQPGYEGRLNDRVATIAERLRDGGYHTILSGKWHLGQGAGQWPADRGFDRSYVLLPGGDNHFGATTVFHKGAKYAEDHQLIQRPLGAYSTDYFTDNLLKLLDENKDAAKPFFAYLAYTAPHWPLQAPKEVIAKYRGKYDAGYEALREQRIARQKALGLLGDVPAHPIVGAKHWADLTPDERALESRKMEIYAAMIDRIDVNIGRVVDWLKANGKYDNTIVIFLSDNGAAGSAYDRVGTFDKDFGKLIADNFDNSLDNLGQANSMVWYGPGWGQAGTAPLFLFKIFSGQGGLRAPLIVNGPGVKPGLVNGSLTHVTDIAATALDLAGLPTDGKGLGPTGRLPVEGLSWKPLLEGKVKVVRGPNVAVGGELFGGRNLTKGDYKALWLNDMATNIDPSLPAGRWLLFNIRKDPGETTDLAASEPAKLAELVKDWDAYAKAKGVIVPKAGAPVGQIDPTHRNATGGLEK</sequence>
<evidence type="ECO:0000256" key="3">
    <source>
        <dbReference type="ARBA" id="ARBA00022801"/>
    </source>
</evidence>
<evidence type="ECO:0000259" key="6">
    <source>
        <dbReference type="Pfam" id="PF00884"/>
    </source>
</evidence>
<dbReference type="InterPro" id="IPR017850">
    <property type="entry name" value="Alkaline_phosphatase_core_sf"/>
</dbReference>
<evidence type="ECO:0000256" key="1">
    <source>
        <dbReference type="ARBA" id="ARBA00008779"/>
    </source>
</evidence>
<protein>
    <recommendedName>
        <fullName evidence="6">Sulfatase N-terminal domain-containing protein</fullName>
    </recommendedName>
</protein>
<keyword evidence="5" id="KW-0732">Signal</keyword>
<feature type="chain" id="PRO_5009975913" description="Sulfatase N-terminal domain-containing protein" evidence="5">
    <location>
        <begin position="25"/>
        <end position="576"/>
    </location>
</feature>
<dbReference type="GO" id="GO:0004065">
    <property type="term" value="F:arylsulfatase activity"/>
    <property type="evidence" value="ECO:0007669"/>
    <property type="project" value="TreeGrafter"/>
</dbReference>
<evidence type="ECO:0000256" key="4">
    <source>
        <dbReference type="ARBA" id="ARBA00022837"/>
    </source>
</evidence>
<dbReference type="Proteomes" id="UP000015524">
    <property type="component" value="Unassembled WGS sequence"/>
</dbReference>
<keyword evidence="8" id="KW-1185">Reference proteome</keyword>
<dbReference type="GO" id="GO:0046872">
    <property type="term" value="F:metal ion binding"/>
    <property type="evidence" value="ECO:0007669"/>
    <property type="project" value="UniProtKB-KW"/>
</dbReference>
<dbReference type="PATRIC" id="fig|1114964.3.peg.4282"/>
<feature type="signal peptide" evidence="5">
    <location>
        <begin position="1"/>
        <end position="24"/>
    </location>
</feature>
<proteinExistence type="inferred from homology"/>
<dbReference type="RefSeq" id="WP_021246896.1">
    <property type="nucleotide sequence ID" value="NZ_ATIB01000088.1"/>
</dbReference>
<organism evidence="7 8">
    <name type="scientific">Sphingobium baderi LL03</name>
    <dbReference type="NCBI Taxonomy" id="1114964"/>
    <lineage>
        <taxon>Bacteria</taxon>
        <taxon>Pseudomonadati</taxon>
        <taxon>Pseudomonadota</taxon>
        <taxon>Alphaproteobacteria</taxon>
        <taxon>Sphingomonadales</taxon>
        <taxon>Sphingomonadaceae</taxon>
        <taxon>Sphingobium</taxon>
    </lineage>
</organism>
<dbReference type="CDD" id="cd16025">
    <property type="entry name" value="PAS_like"/>
    <property type="match status" value="1"/>
</dbReference>
<dbReference type="InterPro" id="IPR000917">
    <property type="entry name" value="Sulfatase_N"/>
</dbReference>
<comment type="caution">
    <text evidence="7">The sequence shown here is derived from an EMBL/GenBank/DDBJ whole genome shotgun (WGS) entry which is preliminary data.</text>
</comment>
<evidence type="ECO:0000313" key="8">
    <source>
        <dbReference type="Proteomes" id="UP000015524"/>
    </source>
</evidence>
<dbReference type="InterPro" id="IPR024607">
    <property type="entry name" value="Sulfatase_CS"/>
</dbReference>
<dbReference type="EMBL" id="ATIB01000088">
    <property type="protein sequence ID" value="EQA96729.1"/>
    <property type="molecule type" value="Genomic_DNA"/>
</dbReference>
<keyword evidence="2" id="KW-0479">Metal-binding</keyword>
<dbReference type="PANTHER" id="PTHR42693">
    <property type="entry name" value="ARYLSULFATASE FAMILY MEMBER"/>
    <property type="match status" value="1"/>
</dbReference>
<dbReference type="OrthoDB" id="9803751at2"/>
<dbReference type="Gene3D" id="3.40.720.10">
    <property type="entry name" value="Alkaline Phosphatase, subunit A"/>
    <property type="match status" value="1"/>
</dbReference>
<keyword evidence="4" id="KW-0106">Calcium</keyword>
<gene>
    <name evidence="7" type="ORF">L485_21855</name>
</gene>
<dbReference type="Pfam" id="PF00884">
    <property type="entry name" value="Sulfatase"/>
    <property type="match status" value="1"/>
</dbReference>